<dbReference type="EMBL" id="ML170165">
    <property type="protein sequence ID" value="TDL24712.1"/>
    <property type="molecule type" value="Genomic_DNA"/>
</dbReference>
<sequence length="257" mass="29159">MASSVATFADDECDDEFAKEERSLGRVAMHRMYKRWLRVHVSHIFAVMDLTTFCVTSKLAPKFKFHLIRAPLESGDKSMLSWRETFRNALRSDNNTVSQDRLEQDVDCAVDAFASAIKKHRSNPMEYTIHALKKRLDSNDDWFNVSTPPDAYHFNGRLHGEAVLASIMSSPGLAGDHLEAIIKCMDDNVIGVSRLCCSACYELLTALKGDDPKRLAVRGHCDTFSDVELPPWLPKDVIPKIVDALRRRLRNALYRMT</sequence>
<protein>
    <submittedName>
        <fullName evidence="1">Uncharacterized protein</fullName>
    </submittedName>
</protein>
<keyword evidence="2" id="KW-1185">Reference proteome</keyword>
<gene>
    <name evidence="1" type="ORF">BD410DRAFT_785408</name>
</gene>
<proteinExistence type="predicted"/>
<dbReference type="VEuPathDB" id="FungiDB:BD410DRAFT_785408"/>
<evidence type="ECO:0000313" key="1">
    <source>
        <dbReference type="EMBL" id="TDL24712.1"/>
    </source>
</evidence>
<evidence type="ECO:0000313" key="2">
    <source>
        <dbReference type="Proteomes" id="UP000294933"/>
    </source>
</evidence>
<reference evidence="1 2" key="1">
    <citation type="submission" date="2018-06" db="EMBL/GenBank/DDBJ databases">
        <title>A transcriptomic atlas of mushroom development highlights an independent origin of complex multicellularity.</title>
        <authorList>
            <consortium name="DOE Joint Genome Institute"/>
            <person name="Krizsan K."/>
            <person name="Almasi E."/>
            <person name="Merenyi Z."/>
            <person name="Sahu N."/>
            <person name="Viragh M."/>
            <person name="Koszo T."/>
            <person name="Mondo S."/>
            <person name="Kiss B."/>
            <person name="Balint B."/>
            <person name="Kues U."/>
            <person name="Barry K."/>
            <person name="Hegedus J.C."/>
            <person name="Henrissat B."/>
            <person name="Johnson J."/>
            <person name="Lipzen A."/>
            <person name="Ohm R."/>
            <person name="Nagy I."/>
            <person name="Pangilinan J."/>
            <person name="Yan J."/>
            <person name="Xiong Y."/>
            <person name="Grigoriev I.V."/>
            <person name="Hibbett D.S."/>
            <person name="Nagy L.G."/>
        </authorList>
    </citation>
    <scope>NUCLEOTIDE SEQUENCE [LARGE SCALE GENOMIC DNA]</scope>
    <source>
        <strain evidence="1 2">SZMC22713</strain>
    </source>
</reference>
<organism evidence="1 2">
    <name type="scientific">Rickenella mellea</name>
    <dbReference type="NCBI Taxonomy" id="50990"/>
    <lineage>
        <taxon>Eukaryota</taxon>
        <taxon>Fungi</taxon>
        <taxon>Dikarya</taxon>
        <taxon>Basidiomycota</taxon>
        <taxon>Agaricomycotina</taxon>
        <taxon>Agaricomycetes</taxon>
        <taxon>Hymenochaetales</taxon>
        <taxon>Rickenellaceae</taxon>
        <taxon>Rickenella</taxon>
    </lineage>
</organism>
<accession>A0A4Y7QC99</accession>
<dbReference type="AlphaFoldDB" id="A0A4Y7QC99"/>
<dbReference type="OrthoDB" id="3070940at2759"/>
<name>A0A4Y7QC99_9AGAM</name>
<dbReference type="Proteomes" id="UP000294933">
    <property type="component" value="Unassembled WGS sequence"/>
</dbReference>